<dbReference type="InterPro" id="IPR050306">
    <property type="entry name" value="PfkB_Carbo_kinase"/>
</dbReference>
<keyword evidence="5" id="KW-0067">ATP-binding</keyword>
<evidence type="ECO:0000313" key="8">
    <source>
        <dbReference type="Proteomes" id="UP000037146"/>
    </source>
</evidence>
<keyword evidence="8" id="KW-1185">Reference proteome</keyword>
<comment type="caution">
    <text evidence="7">The sequence shown here is derived from an EMBL/GenBank/DDBJ whole genome shotgun (WGS) entry which is preliminary data.</text>
</comment>
<evidence type="ECO:0000256" key="5">
    <source>
        <dbReference type="ARBA" id="ARBA00022840"/>
    </source>
</evidence>
<feature type="domain" description="Carbohydrate kinase PfkB" evidence="6">
    <location>
        <begin position="3"/>
        <end position="302"/>
    </location>
</feature>
<dbReference type="GO" id="GO:0005524">
    <property type="term" value="F:ATP binding"/>
    <property type="evidence" value="ECO:0007669"/>
    <property type="project" value="UniProtKB-KW"/>
</dbReference>
<dbReference type="Gene3D" id="3.40.1190.20">
    <property type="match status" value="1"/>
</dbReference>
<dbReference type="RefSeq" id="WP_049682325.1">
    <property type="nucleotide sequence ID" value="NZ_LFZW01000001.1"/>
</dbReference>
<gene>
    <name evidence="7" type="ORF">AC625_16760</name>
</gene>
<dbReference type="Proteomes" id="UP000037146">
    <property type="component" value="Unassembled WGS sequence"/>
</dbReference>
<dbReference type="SUPFAM" id="SSF53613">
    <property type="entry name" value="Ribokinase-like"/>
    <property type="match status" value="1"/>
</dbReference>
<evidence type="ECO:0000256" key="2">
    <source>
        <dbReference type="ARBA" id="ARBA00022679"/>
    </source>
</evidence>
<dbReference type="CDD" id="cd01167">
    <property type="entry name" value="bac_FRK"/>
    <property type="match status" value="1"/>
</dbReference>
<dbReference type="InterPro" id="IPR029056">
    <property type="entry name" value="Ribokinase-like"/>
</dbReference>
<dbReference type="Pfam" id="PF00294">
    <property type="entry name" value="PfkB"/>
    <property type="match status" value="1"/>
</dbReference>
<dbReference type="EMBL" id="LFZW01000001">
    <property type="protein sequence ID" value="KMY50975.1"/>
    <property type="molecule type" value="Genomic_DNA"/>
</dbReference>
<proteinExistence type="inferred from homology"/>
<dbReference type="InterPro" id="IPR011611">
    <property type="entry name" value="PfkB_dom"/>
</dbReference>
<evidence type="ECO:0000313" key="7">
    <source>
        <dbReference type="EMBL" id="KMY50975.1"/>
    </source>
</evidence>
<organism evidence="7 8">
    <name type="scientific">Peribacillus loiseleuriae</name>
    <dbReference type="NCBI Taxonomy" id="1679170"/>
    <lineage>
        <taxon>Bacteria</taxon>
        <taxon>Bacillati</taxon>
        <taxon>Bacillota</taxon>
        <taxon>Bacilli</taxon>
        <taxon>Bacillales</taxon>
        <taxon>Bacillaceae</taxon>
        <taxon>Peribacillus</taxon>
    </lineage>
</organism>
<comment type="similarity">
    <text evidence="1">Belongs to the carbohydrate kinase PfkB family.</text>
</comment>
<dbReference type="PATRIC" id="fig|1679170.3.peg.3807"/>
<dbReference type="PANTHER" id="PTHR43085">
    <property type="entry name" value="HEXOKINASE FAMILY MEMBER"/>
    <property type="match status" value="1"/>
</dbReference>
<keyword evidence="2" id="KW-0808">Transferase</keyword>
<evidence type="ECO:0000259" key="6">
    <source>
        <dbReference type="Pfam" id="PF00294"/>
    </source>
</evidence>
<evidence type="ECO:0000256" key="1">
    <source>
        <dbReference type="ARBA" id="ARBA00010688"/>
    </source>
</evidence>
<evidence type="ECO:0000256" key="4">
    <source>
        <dbReference type="ARBA" id="ARBA00022777"/>
    </source>
</evidence>
<dbReference type="STRING" id="1679170.AC625_16760"/>
<dbReference type="PANTHER" id="PTHR43085:SF1">
    <property type="entry name" value="PSEUDOURIDINE KINASE-RELATED"/>
    <property type="match status" value="1"/>
</dbReference>
<dbReference type="OrthoDB" id="9813569at2"/>
<accession>A0A0K9GWE3</accession>
<protein>
    <recommendedName>
        <fullName evidence="6">Carbohydrate kinase PfkB domain-containing protein</fullName>
    </recommendedName>
</protein>
<reference evidence="8" key="1">
    <citation type="submission" date="2015-07" db="EMBL/GenBank/DDBJ databases">
        <title>Genome sequencing project for genomic taxonomy and phylogenomics of Bacillus-like bacteria.</title>
        <authorList>
            <person name="Liu B."/>
            <person name="Wang J."/>
            <person name="Zhu Y."/>
            <person name="Liu G."/>
            <person name="Chen Q."/>
            <person name="Chen Z."/>
            <person name="Lan J."/>
            <person name="Che J."/>
            <person name="Ge C."/>
            <person name="Shi H."/>
            <person name="Pan Z."/>
            <person name="Liu X."/>
        </authorList>
    </citation>
    <scope>NUCLEOTIDE SEQUENCE [LARGE SCALE GENOMIC DNA]</scope>
    <source>
        <strain evidence="8">FJAT-27997</strain>
    </source>
</reference>
<sequence>MYDVVSLGELLIDLIPNEDYTPNHFCYEAKIGGAPVNVLSGLAKWGHSTAYMAKVGNDSFGRYIKQKLENGKIHSENVVIDRTAPTTIAVVSLDQNRERTFDFIRNPGADQLLTNKEVNYELIKQAKIFHFGSLSLTHNPSREATLEALKFSKKHNKIISFDPNYRPLLWSSKEEAYELMAEALKWADIVKIAAEELQFMTNESNLLKAVDRLIDTYDIPLVFVTKGKDGAFVKCKEYLLEEQGYKVNAIDTTGAGDAFMASILHQYLLRGKSIHQLNREDLLDMLTFANDMASKSTTQKGGFGIVPALV</sequence>
<keyword evidence="4" id="KW-0418">Kinase</keyword>
<evidence type="ECO:0000256" key="3">
    <source>
        <dbReference type="ARBA" id="ARBA00022741"/>
    </source>
</evidence>
<keyword evidence="3" id="KW-0547">Nucleotide-binding</keyword>
<dbReference type="AlphaFoldDB" id="A0A0K9GWE3"/>
<dbReference type="GO" id="GO:0016301">
    <property type="term" value="F:kinase activity"/>
    <property type="evidence" value="ECO:0007669"/>
    <property type="project" value="UniProtKB-KW"/>
</dbReference>
<name>A0A0K9GWE3_9BACI</name>